<sequence length="352" mass="39924">MYYSSKSQEPVEEMTRIPVYSASRVVRRNFLGILAPSNASMSARFAATLSVKVDEEIQFSSHHSLSNHLSRAAAHHANAIKDGSSVRSLHVRNSILTHYLKSNLLNNAYKLFDEFPHRDVLTWTTVLSSLARSGFCQEAIGIFVRVLKEGTVIPNRFTLFGVLKCCSSVSDGLRKGKSLHGWIVIRGMYLDIALENAILDFYVKYEAFDCAEQFFESMGIKNAASWNIMLARYVTMGDMERCVDFFWRMELKDVSSWNTIMSGLLLHGFERLALDFLYEFSKQQGPGSAFNKLTFSISLKLVPSLISFKLGRQIHGKVIRDGKLHDDSLRTSLIDMYCKCKQMDKVSGFFKI</sequence>
<dbReference type="AlphaFoldDB" id="A0AAV0F4Y9"/>
<keyword evidence="1" id="KW-0677">Repeat</keyword>
<dbReference type="InterPro" id="IPR002885">
    <property type="entry name" value="PPR_rpt"/>
</dbReference>
<dbReference type="GO" id="GO:0009451">
    <property type="term" value="P:RNA modification"/>
    <property type="evidence" value="ECO:0007669"/>
    <property type="project" value="InterPro"/>
</dbReference>
<evidence type="ECO:0000256" key="2">
    <source>
        <dbReference type="PROSITE-ProRule" id="PRU00708"/>
    </source>
</evidence>
<comment type="caution">
    <text evidence="3">The sequence shown here is derived from an EMBL/GenBank/DDBJ whole genome shotgun (WGS) entry which is preliminary data.</text>
</comment>
<accession>A0AAV0F4Y9</accession>
<dbReference type="Proteomes" id="UP001152523">
    <property type="component" value="Unassembled WGS sequence"/>
</dbReference>
<evidence type="ECO:0000256" key="1">
    <source>
        <dbReference type="ARBA" id="ARBA00022737"/>
    </source>
</evidence>
<organism evidence="3 4">
    <name type="scientific">Cuscuta epithymum</name>
    <dbReference type="NCBI Taxonomy" id="186058"/>
    <lineage>
        <taxon>Eukaryota</taxon>
        <taxon>Viridiplantae</taxon>
        <taxon>Streptophyta</taxon>
        <taxon>Embryophyta</taxon>
        <taxon>Tracheophyta</taxon>
        <taxon>Spermatophyta</taxon>
        <taxon>Magnoliopsida</taxon>
        <taxon>eudicotyledons</taxon>
        <taxon>Gunneridae</taxon>
        <taxon>Pentapetalae</taxon>
        <taxon>asterids</taxon>
        <taxon>lamiids</taxon>
        <taxon>Solanales</taxon>
        <taxon>Convolvulaceae</taxon>
        <taxon>Cuscuteae</taxon>
        <taxon>Cuscuta</taxon>
        <taxon>Cuscuta subgen. Cuscuta</taxon>
    </lineage>
</organism>
<evidence type="ECO:0008006" key="5">
    <source>
        <dbReference type="Google" id="ProtNLM"/>
    </source>
</evidence>
<protein>
    <recommendedName>
        <fullName evidence="5">Pentatricopeptide repeat-containing protein</fullName>
    </recommendedName>
</protein>
<gene>
    <name evidence="3" type="ORF">CEPIT_LOCUS30700</name>
</gene>
<dbReference type="InterPro" id="IPR011990">
    <property type="entry name" value="TPR-like_helical_dom_sf"/>
</dbReference>
<name>A0AAV0F4Y9_9ASTE</name>
<feature type="repeat" description="PPR" evidence="2">
    <location>
        <begin position="222"/>
        <end position="256"/>
    </location>
</feature>
<dbReference type="Gene3D" id="1.25.40.10">
    <property type="entry name" value="Tetratricopeptide repeat domain"/>
    <property type="match status" value="2"/>
</dbReference>
<dbReference type="GO" id="GO:0003723">
    <property type="term" value="F:RNA binding"/>
    <property type="evidence" value="ECO:0007669"/>
    <property type="project" value="InterPro"/>
</dbReference>
<evidence type="ECO:0000313" key="4">
    <source>
        <dbReference type="Proteomes" id="UP001152523"/>
    </source>
</evidence>
<proteinExistence type="predicted"/>
<dbReference type="PANTHER" id="PTHR47926">
    <property type="entry name" value="PENTATRICOPEPTIDE REPEAT-CONTAINING PROTEIN"/>
    <property type="match status" value="1"/>
</dbReference>
<feature type="repeat" description="PPR" evidence="2">
    <location>
        <begin position="119"/>
        <end position="153"/>
    </location>
</feature>
<evidence type="ECO:0000313" key="3">
    <source>
        <dbReference type="EMBL" id="CAH9130531.1"/>
    </source>
</evidence>
<dbReference type="PANTHER" id="PTHR47926:SF347">
    <property type="entry name" value="PENTATRICOPEPTIDE REPEAT-CONTAINING PROTEIN"/>
    <property type="match status" value="1"/>
</dbReference>
<keyword evidence="4" id="KW-1185">Reference proteome</keyword>
<dbReference type="EMBL" id="CAMAPF010000962">
    <property type="protein sequence ID" value="CAH9130531.1"/>
    <property type="molecule type" value="Genomic_DNA"/>
</dbReference>
<dbReference type="Pfam" id="PF01535">
    <property type="entry name" value="PPR"/>
    <property type="match status" value="4"/>
</dbReference>
<reference evidence="3" key="1">
    <citation type="submission" date="2022-07" db="EMBL/GenBank/DDBJ databases">
        <authorList>
            <person name="Macas J."/>
            <person name="Novak P."/>
            <person name="Neumann P."/>
        </authorList>
    </citation>
    <scope>NUCLEOTIDE SEQUENCE</scope>
</reference>
<dbReference type="PROSITE" id="PS51375">
    <property type="entry name" value="PPR"/>
    <property type="match status" value="2"/>
</dbReference>
<dbReference type="InterPro" id="IPR046960">
    <property type="entry name" value="PPR_At4g14850-like_plant"/>
</dbReference>